<dbReference type="Proteomes" id="UP001161325">
    <property type="component" value="Unassembled WGS sequence"/>
</dbReference>
<dbReference type="EMBL" id="BRXS01000001">
    <property type="protein sequence ID" value="GLC23591.1"/>
    <property type="molecule type" value="Genomic_DNA"/>
</dbReference>
<dbReference type="SMART" id="SM00421">
    <property type="entry name" value="HTH_LUXR"/>
    <property type="match status" value="1"/>
</dbReference>
<feature type="domain" description="HTH luxR-type" evidence="4">
    <location>
        <begin position="307"/>
        <end position="372"/>
    </location>
</feature>
<evidence type="ECO:0000256" key="2">
    <source>
        <dbReference type="ARBA" id="ARBA00023125"/>
    </source>
</evidence>
<dbReference type="InterPro" id="IPR036388">
    <property type="entry name" value="WH-like_DNA-bd_sf"/>
</dbReference>
<dbReference type="SUPFAM" id="SSF46894">
    <property type="entry name" value="C-terminal effector domain of the bipartite response regulators"/>
    <property type="match status" value="1"/>
</dbReference>
<dbReference type="InterPro" id="IPR000792">
    <property type="entry name" value="Tscrpt_reg_LuxR_C"/>
</dbReference>
<keyword evidence="1" id="KW-0805">Transcription regulation</keyword>
<dbReference type="PROSITE" id="PS50043">
    <property type="entry name" value="HTH_LUXR_2"/>
    <property type="match status" value="1"/>
</dbReference>
<keyword evidence="3" id="KW-0804">Transcription</keyword>
<reference evidence="5" key="1">
    <citation type="submission" date="2022-08" db="EMBL/GenBank/DDBJ databases">
        <title>Draft genome sequencing of Roseisolibacter agri AW1220.</title>
        <authorList>
            <person name="Tobiishi Y."/>
            <person name="Tonouchi A."/>
        </authorList>
    </citation>
    <scope>NUCLEOTIDE SEQUENCE</scope>
    <source>
        <strain evidence="5">AW1220</strain>
    </source>
</reference>
<keyword evidence="2" id="KW-0238">DNA-binding</keyword>
<gene>
    <name evidence="5" type="ORF">rosag_01040</name>
</gene>
<dbReference type="GO" id="GO:0006355">
    <property type="term" value="P:regulation of DNA-templated transcription"/>
    <property type="evidence" value="ECO:0007669"/>
    <property type="project" value="InterPro"/>
</dbReference>
<dbReference type="Pfam" id="PF00196">
    <property type="entry name" value="GerE"/>
    <property type="match status" value="1"/>
</dbReference>
<protein>
    <recommendedName>
        <fullName evidence="4">HTH luxR-type domain-containing protein</fullName>
    </recommendedName>
</protein>
<organism evidence="5 6">
    <name type="scientific">Roseisolibacter agri</name>
    <dbReference type="NCBI Taxonomy" id="2014610"/>
    <lineage>
        <taxon>Bacteria</taxon>
        <taxon>Pseudomonadati</taxon>
        <taxon>Gemmatimonadota</taxon>
        <taxon>Gemmatimonadia</taxon>
        <taxon>Gemmatimonadales</taxon>
        <taxon>Gemmatimonadaceae</taxon>
        <taxon>Roseisolibacter</taxon>
    </lineage>
</organism>
<evidence type="ECO:0000313" key="5">
    <source>
        <dbReference type="EMBL" id="GLC23591.1"/>
    </source>
</evidence>
<name>A0AA37V530_9BACT</name>
<accession>A0AA37V530</accession>
<dbReference type="PRINTS" id="PR00038">
    <property type="entry name" value="HTHLUXR"/>
</dbReference>
<dbReference type="Gene3D" id="1.10.10.10">
    <property type="entry name" value="Winged helix-like DNA-binding domain superfamily/Winged helix DNA-binding domain"/>
    <property type="match status" value="1"/>
</dbReference>
<keyword evidence="6" id="KW-1185">Reference proteome</keyword>
<dbReference type="PANTHER" id="PTHR44688">
    <property type="entry name" value="DNA-BINDING TRANSCRIPTIONAL ACTIVATOR DEVR_DOSR"/>
    <property type="match status" value="1"/>
</dbReference>
<sequence length="372" mass="40216">MSLHLSAQDLARLGAATEALLAPSHGDPWAWWRGAEARLRELFVGSNVMLSMPDGDRLRNDSESIDDSARRRITELTAIDPRAGHFLIRDPAIEAWVAYRRAHALQVWSTARNMRIIEELGFDGTRSVFVNDGLYAASMFGLCGLSYESPVGEAFLQVGYPRGRESRFGDDTTLLSLLLPAYRAGHHAAFASARREAELAATLDAAGEALLVVAPDGRPLHRSAALARLLAADPERERLLDATLRAARDLGALSAARPLARHAAQTVVTTVARYTVRATYASELVWGVPGTVLVAVEAERALPDAAALPESLGLTRREAEVARLLAQRLSNAEVAAALSVSAHTARHHTERVMHKLGVSSRAEIATRLRGAP</sequence>
<dbReference type="AlphaFoldDB" id="A0AA37V530"/>
<dbReference type="InterPro" id="IPR016032">
    <property type="entry name" value="Sig_transdc_resp-reg_C-effctor"/>
</dbReference>
<evidence type="ECO:0000259" key="4">
    <source>
        <dbReference type="PROSITE" id="PS50043"/>
    </source>
</evidence>
<comment type="caution">
    <text evidence="5">The sequence shown here is derived from an EMBL/GenBank/DDBJ whole genome shotgun (WGS) entry which is preliminary data.</text>
</comment>
<dbReference type="RefSeq" id="WP_284348026.1">
    <property type="nucleotide sequence ID" value="NZ_BRXS01000001.1"/>
</dbReference>
<proteinExistence type="predicted"/>
<dbReference type="PANTHER" id="PTHR44688:SF16">
    <property type="entry name" value="DNA-BINDING TRANSCRIPTIONAL ACTIVATOR DEVR_DOSR"/>
    <property type="match status" value="1"/>
</dbReference>
<evidence type="ECO:0000256" key="1">
    <source>
        <dbReference type="ARBA" id="ARBA00023015"/>
    </source>
</evidence>
<dbReference type="GO" id="GO:0003677">
    <property type="term" value="F:DNA binding"/>
    <property type="evidence" value="ECO:0007669"/>
    <property type="project" value="UniProtKB-KW"/>
</dbReference>
<evidence type="ECO:0000256" key="3">
    <source>
        <dbReference type="ARBA" id="ARBA00023163"/>
    </source>
</evidence>
<evidence type="ECO:0000313" key="6">
    <source>
        <dbReference type="Proteomes" id="UP001161325"/>
    </source>
</evidence>